<feature type="region of interest" description="Disordered" evidence="1">
    <location>
        <begin position="170"/>
        <end position="200"/>
    </location>
</feature>
<keyword evidence="2" id="KW-0812">Transmembrane</keyword>
<dbReference type="AlphaFoldDB" id="A0AAE0JV79"/>
<evidence type="ECO:0000256" key="1">
    <source>
        <dbReference type="SAM" id="MobiDB-lite"/>
    </source>
</evidence>
<comment type="caution">
    <text evidence="3">The sequence shown here is derived from an EMBL/GenBank/DDBJ whole genome shotgun (WGS) entry which is preliminary data.</text>
</comment>
<feature type="compositionally biased region" description="Polar residues" evidence="1">
    <location>
        <begin position="183"/>
        <end position="194"/>
    </location>
</feature>
<reference evidence="3" key="2">
    <citation type="submission" date="2023-06" db="EMBL/GenBank/DDBJ databases">
        <authorList>
            <consortium name="Lawrence Berkeley National Laboratory"/>
            <person name="Haridas S."/>
            <person name="Hensen N."/>
            <person name="Bonometti L."/>
            <person name="Westerberg I."/>
            <person name="Brannstrom I.O."/>
            <person name="Guillou S."/>
            <person name="Cros-Aarteil S."/>
            <person name="Calhoun S."/>
            <person name="Kuo A."/>
            <person name="Mondo S."/>
            <person name="Pangilinan J."/>
            <person name="Riley R."/>
            <person name="Labutti K."/>
            <person name="Andreopoulos B."/>
            <person name="Lipzen A."/>
            <person name="Chen C."/>
            <person name="Yanf M."/>
            <person name="Daum C."/>
            <person name="Ng V."/>
            <person name="Clum A."/>
            <person name="Steindorff A."/>
            <person name="Ohm R."/>
            <person name="Martin F."/>
            <person name="Silar P."/>
            <person name="Natvig D."/>
            <person name="Lalanne C."/>
            <person name="Gautier V."/>
            <person name="Ament-Velasquez S.L."/>
            <person name="Kruys A."/>
            <person name="Hutchinson M.I."/>
            <person name="Powell A.J."/>
            <person name="Barry K."/>
            <person name="Miller A.N."/>
            <person name="Grigoriev I.V."/>
            <person name="Debuchy R."/>
            <person name="Gladieux P."/>
            <person name="Thoren M.H."/>
            <person name="Johannesson H."/>
        </authorList>
    </citation>
    <scope>NUCLEOTIDE SEQUENCE</scope>
    <source>
        <strain evidence="3">CBS 958.72</strain>
    </source>
</reference>
<evidence type="ECO:0000256" key="2">
    <source>
        <dbReference type="SAM" id="Phobius"/>
    </source>
</evidence>
<feature type="compositionally biased region" description="Polar residues" evidence="1">
    <location>
        <begin position="85"/>
        <end position="95"/>
    </location>
</feature>
<reference evidence="3" key="1">
    <citation type="journal article" date="2023" name="Mol. Phylogenet. Evol.">
        <title>Genome-scale phylogeny and comparative genomics of the fungal order Sordariales.</title>
        <authorList>
            <person name="Hensen N."/>
            <person name="Bonometti L."/>
            <person name="Westerberg I."/>
            <person name="Brannstrom I.O."/>
            <person name="Guillou S."/>
            <person name="Cros-Aarteil S."/>
            <person name="Calhoun S."/>
            <person name="Haridas S."/>
            <person name="Kuo A."/>
            <person name="Mondo S."/>
            <person name="Pangilinan J."/>
            <person name="Riley R."/>
            <person name="LaButti K."/>
            <person name="Andreopoulos B."/>
            <person name="Lipzen A."/>
            <person name="Chen C."/>
            <person name="Yan M."/>
            <person name="Daum C."/>
            <person name="Ng V."/>
            <person name="Clum A."/>
            <person name="Steindorff A."/>
            <person name="Ohm R.A."/>
            <person name="Martin F."/>
            <person name="Silar P."/>
            <person name="Natvig D.O."/>
            <person name="Lalanne C."/>
            <person name="Gautier V."/>
            <person name="Ament-Velasquez S.L."/>
            <person name="Kruys A."/>
            <person name="Hutchinson M.I."/>
            <person name="Powell A.J."/>
            <person name="Barry K."/>
            <person name="Miller A.N."/>
            <person name="Grigoriev I.V."/>
            <person name="Debuchy R."/>
            <person name="Gladieux P."/>
            <person name="Hiltunen Thoren M."/>
            <person name="Johannesson H."/>
        </authorList>
    </citation>
    <scope>NUCLEOTIDE SEQUENCE</scope>
    <source>
        <strain evidence="3">CBS 958.72</strain>
    </source>
</reference>
<keyword evidence="4" id="KW-1185">Reference proteome</keyword>
<name>A0AAE0JV79_9PEZI</name>
<evidence type="ECO:0000313" key="4">
    <source>
        <dbReference type="Proteomes" id="UP001287356"/>
    </source>
</evidence>
<keyword evidence="2" id="KW-1133">Transmembrane helix</keyword>
<feature type="transmembrane region" description="Helical" evidence="2">
    <location>
        <begin position="319"/>
        <end position="343"/>
    </location>
</feature>
<feature type="region of interest" description="Disordered" evidence="1">
    <location>
        <begin position="73"/>
        <end position="114"/>
    </location>
</feature>
<feature type="transmembrane region" description="Helical" evidence="2">
    <location>
        <begin position="355"/>
        <end position="375"/>
    </location>
</feature>
<keyword evidence="2" id="KW-0472">Membrane</keyword>
<protein>
    <submittedName>
        <fullName evidence="3">Uncharacterized protein</fullName>
    </submittedName>
</protein>
<dbReference type="Proteomes" id="UP001287356">
    <property type="component" value="Unassembled WGS sequence"/>
</dbReference>
<evidence type="ECO:0000313" key="3">
    <source>
        <dbReference type="EMBL" id="KAK3362147.1"/>
    </source>
</evidence>
<dbReference type="EMBL" id="JAULSN010000010">
    <property type="protein sequence ID" value="KAK3362147.1"/>
    <property type="molecule type" value="Genomic_DNA"/>
</dbReference>
<proteinExistence type="predicted"/>
<organism evidence="3 4">
    <name type="scientific">Lasiosphaeria ovina</name>
    <dbReference type="NCBI Taxonomy" id="92902"/>
    <lineage>
        <taxon>Eukaryota</taxon>
        <taxon>Fungi</taxon>
        <taxon>Dikarya</taxon>
        <taxon>Ascomycota</taxon>
        <taxon>Pezizomycotina</taxon>
        <taxon>Sordariomycetes</taxon>
        <taxon>Sordariomycetidae</taxon>
        <taxon>Sordariales</taxon>
        <taxon>Lasiosphaeriaceae</taxon>
        <taxon>Lasiosphaeria</taxon>
    </lineage>
</organism>
<gene>
    <name evidence="3" type="ORF">B0T24DRAFT_106672</name>
</gene>
<accession>A0AAE0JV79</accession>
<sequence>MLRPYPSGPAPRLCQICGLVNRQQALALQQSKQSSKRFFVTLHASRRLARADEPVPTAPRAARLFATSQPCLKAAKRPQTPPAPKNQNVPQSSSQDGEHGTPRPRPSLKPQSPAADLAELVAAVDRVTKAFLAQQGIPSEHTTLTALRACAKPDLRLILDAQKPSQIPASASRLLDLDRRSKSPATDSLDQTDPSPLRPEDVMKRISNAAYAIVSHPAVSITPQVLDEYVQLQARLGRPETLPYVLELYATKPNPRLVAGSIEYVKANPNKIQTAIEQAVAETALNTAIEAKHLDAAVGVVENAYATKAFLRSKIVKRALLPISVAGAVPVAAYILATNLALLQDSLEPALATNMAFVGILAYVGFTGTIGIVALTTANDQMKRVTWAPGTPLVHRWLYEEQRAALDKVACGFGFSQASRYGEEEGEEFMLLREFILRKSMILDAVELMPGMN</sequence>